<feature type="signal peptide" evidence="7">
    <location>
        <begin position="1"/>
        <end position="27"/>
    </location>
</feature>
<reference evidence="9" key="1">
    <citation type="submission" date="2016-11" db="EMBL/GenBank/DDBJ databases">
        <authorList>
            <person name="Varghese N."/>
            <person name="Submissions S."/>
        </authorList>
    </citation>
    <scope>NUCLEOTIDE SEQUENCE [LARGE SCALE GENOMIC DNA]</scope>
    <source>
        <strain evidence="9">DSM 6637</strain>
    </source>
</reference>
<feature type="binding site" evidence="6">
    <location>
        <position position="176"/>
    </location>
    <ligand>
        <name>molybdate</name>
        <dbReference type="ChEBI" id="CHEBI:36264"/>
    </ligand>
</feature>
<dbReference type="GO" id="GO:1901359">
    <property type="term" value="F:tungstate binding"/>
    <property type="evidence" value="ECO:0007669"/>
    <property type="project" value="UniProtKB-ARBA"/>
</dbReference>
<dbReference type="PANTHER" id="PTHR30632:SF17">
    <property type="entry name" value="MOLYBDATE-BINDING PROTEIN MODA"/>
    <property type="match status" value="1"/>
</dbReference>
<comment type="subunit">
    <text evidence="5">The complex is composed of two ATP-binding proteins (ModC), two transmembrane proteins (ModB) and a solute-binding protein (ModA).</text>
</comment>
<dbReference type="NCBIfam" id="TIGR01256">
    <property type="entry name" value="modA"/>
    <property type="match status" value="1"/>
</dbReference>
<keyword evidence="2 6" id="KW-0500">Molybdenum</keyword>
<proteinExistence type="inferred from homology"/>
<dbReference type="Gene3D" id="3.40.190.10">
    <property type="entry name" value="Periplasmic binding protein-like II"/>
    <property type="match status" value="2"/>
</dbReference>
<gene>
    <name evidence="8" type="ORF">SAMN05444389_101509</name>
</gene>
<sequence length="258" mass="26193">MPRLTPALSGILAAPLLAAALALPAAADEVVVFAAASMKTALDPLAEAFQAETGHSVVISYAGSNALAKQILDGAPADIFISASVQWMDEVEKGDEVAEGTRADLLGNTLVLVAHDEDAPQVTPAPGFDLAGLLDGGKLAMALVDSVPAGQYGKEALAALGVWDAVAPSVAQADNVRAALALVATGEAPYGIVYATDAAAEPQVHVVGTFPADTHEPIVYPVALLKNASDEADRAFLQALDTPEADAAFAAQGFTVLD</sequence>
<dbReference type="Proteomes" id="UP000184444">
    <property type="component" value="Unassembled WGS sequence"/>
</dbReference>
<protein>
    <submittedName>
        <fullName evidence="8">Molybdate transport system substrate-binding protein</fullName>
    </submittedName>
</protein>
<dbReference type="GO" id="GO:0030288">
    <property type="term" value="C:outer membrane-bounded periplasmic space"/>
    <property type="evidence" value="ECO:0007669"/>
    <property type="project" value="TreeGrafter"/>
</dbReference>
<dbReference type="OrthoDB" id="9785015at2"/>
<evidence type="ECO:0000256" key="1">
    <source>
        <dbReference type="ARBA" id="ARBA00009175"/>
    </source>
</evidence>
<accession>A0A1M7DQW2</accession>
<evidence type="ECO:0000313" key="8">
    <source>
        <dbReference type="EMBL" id="SHL81875.1"/>
    </source>
</evidence>
<dbReference type="PANTHER" id="PTHR30632">
    <property type="entry name" value="MOLYBDATE-BINDING PERIPLASMIC PROTEIN"/>
    <property type="match status" value="1"/>
</dbReference>
<feature type="binding site" evidence="6">
    <location>
        <position position="37"/>
    </location>
    <ligand>
        <name>molybdate</name>
        <dbReference type="ChEBI" id="CHEBI:36264"/>
    </ligand>
</feature>
<evidence type="ECO:0000256" key="2">
    <source>
        <dbReference type="ARBA" id="ARBA00022505"/>
    </source>
</evidence>
<evidence type="ECO:0000256" key="3">
    <source>
        <dbReference type="ARBA" id="ARBA00022723"/>
    </source>
</evidence>
<evidence type="ECO:0000256" key="6">
    <source>
        <dbReference type="PIRSR" id="PIRSR004846-1"/>
    </source>
</evidence>
<organism evidence="8 9">
    <name type="scientific">Paracoccus solventivorans</name>
    <dbReference type="NCBI Taxonomy" id="53463"/>
    <lineage>
        <taxon>Bacteria</taxon>
        <taxon>Pseudomonadati</taxon>
        <taxon>Pseudomonadota</taxon>
        <taxon>Alphaproteobacteria</taxon>
        <taxon>Rhodobacterales</taxon>
        <taxon>Paracoccaceae</taxon>
        <taxon>Paracoccus</taxon>
    </lineage>
</organism>
<dbReference type="GO" id="GO:0030973">
    <property type="term" value="F:molybdate ion binding"/>
    <property type="evidence" value="ECO:0007669"/>
    <property type="project" value="TreeGrafter"/>
</dbReference>
<evidence type="ECO:0000256" key="5">
    <source>
        <dbReference type="ARBA" id="ARBA00062515"/>
    </source>
</evidence>
<dbReference type="GO" id="GO:0015689">
    <property type="term" value="P:molybdate ion transport"/>
    <property type="evidence" value="ECO:0007669"/>
    <property type="project" value="InterPro"/>
</dbReference>
<keyword evidence="4 7" id="KW-0732">Signal</keyword>
<dbReference type="GO" id="GO:0046872">
    <property type="term" value="F:metal ion binding"/>
    <property type="evidence" value="ECO:0007669"/>
    <property type="project" value="UniProtKB-KW"/>
</dbReference>
<dbReference type="STRING" id="53463.SAMN05444389_101509"/>
<dbReference type="AlphaFoldDB" id="A0A1M7DQW2"/>
<evidence type="ECO:0000256" key="7">
    <source>
        <dbReference type="SAM" id="SignalP"/>
    </source>
</evidence>
<dbReference type="RefSeq" id="WP_073061466.1">
    <property type="nucleotide sequence ID" value="NZ_FRCK01000001.1"/>
</dbReference>
<dbReference type="Pfam" id="PF13531">
    <property type="entry name" value="SBP_bac_11"/>
    <property type="match status" value="1"/>
</dbReference>
<evidence type="ECO:0000256" key="4">
    <source>
        <dbReference type="ARBA" id="ARBA00022729"/>
    </source>
</evidence>
<feature type="binding site" evidence="6">
    <location>
        <position position="64"/>
    </location>
    <ligand>
        <name>molybdate</name>
        <dbReference type="ChEBI" id="CHEBI:36264"/>
    </ligand>
</feature>
<dbReference type="InterPro" id="IPR005950">
    <property type="entry name" value="ModA"/>
</dbReference>
<dbReference type="InterPro" id="IPR050682">
    <property type="entry name" value="ModA/WtpA"/>
</dbReference>
<keyword evidence="9" id="KW-1185">Reference proteome</keyword>
<dbReference type="PIRSF" id="PIRSF004846">
    <property type="entry name" value="ModA"/>
    <property type="match status" value="1"/>
</dbReference>
<dbReference type="FunFam" id="3.40.190.10:FF:000035">
    <property type="entry name" value="Molybdate ABC transporter substrate-binding protein"/>
    <property type="match status" value="1"/>
</dbReference>
<feature type="binding site" evidence="6">
    <location>
        <position position="194"/>
    </location>
    <ligand>
        <name>molybdate</name>
        <dbReference type="ChEBI" id="CHEBI:36264"/>
    </ligand>
</feature>
<name>A0A1M7DQW2_9RHOB</name>
<comment type="similarity">
    <text evidence="1">Belongs to the bacterial solute-binding protein ModA family.</text>
</comment>
<dbReference type="EMBL" id="FRCK01000001">
    <property type="protein sequence ID" value="SHL81875.1"/>
    <property type="molecule type" value="Genomic_DNA"/>
</dbReference>
<feature type="chain" id="PRO_5012161219" evidence="7">
    <location>
        <begin position="28"/>
        <end position="258"/>
    </location>
</feature>
<keyword evidence="3 6" id="KW-0479">Metal-binding</keyword>
<evidence type="ECO:0000313" key="9">
    <source>
        <dbReference type="Proteomes" id="UP000184444"/>
    </source>
</evidence>
<dbReference type="SUPFAM" id="SSF53850">
    <property type="entry name" value="Periplasmic binding protein-like II"/>
    <property type="match status" value="1"/>
</dbReference>
<feature type="binding site" evidence="6">
    <location>
        <position position="149"/>
    </location>
    <ligand>
        <name>molybdate</name>
        <dbReference type="ChEBI" id="CHEBI:36264"/>
    </ligand>
</feature>